<dbReference type="PANTHER" id="PTHR34873:SF3">
    <property type="entry name" value="ADDICTION MODULE TOXIN, HICA FAMILY"/>
    <property type="match status" value="1"/>
</dbReference>
<dbReference type="InterPro" id="IPR012933">
    <property type="entry name" value="HicA_mRNA_interferase"/>
</dbReference>
<dbReference type="PANTHER" id="PTHR34873">
    <property type="entry name" value="SSR1766 PROTEIN"/>
    <property type="match status" value="1"/>
</dbReference>
<reference evidence="7" key="1">
    <citation type="submission" date="2019-06" db="EMBL/GenBank/DDBJ databases">
        <title>Methanoculleus strain from Tamsui River, Taipei, Taiwan.</title>
        <authorList>
            <person name="You Y.-T."/>
            <person name="Chen S.-C."/>
            <person name="Lai S.-J."/>
            <person name="Lee Y.-C."/>
            <person name="Lai M.-C."/>
        </authorList>
    </citation>
    <scope>NUCLEOTIDE SEQUENCE</scope>
    <source>
        <strain evidence="7">Afa-1</strain>
    </source>
</reference>
<dbReference type="GO" id="GO:0004519">
    <property type="term" value="F:endonuclease activity"/>
    <property type="evidence" value="ECO:0007669"/>
    <property type="project" value="UniProtKB-KW"/>
</dbReference>
<evidence type="ECO:0000256" key="1">
    <source>
        <dbReference type="ARBA" id="ARBA00022649"/>
    </source>
</evidence>
<keyword evidence="4" id="KW-0378">Hydrolase</keyword>
<evidence type="ECO:0000313" key="8">
    <source>
        <dbReference type="Proteomes" id="UP001065682"/>
    </source>
</evidence>
<dbReference type="AlphaFoldDB" id="A0A9E4ZK68"/>
<organism evidence="7 8">
    <name type="scientific">Methanoculleus formosensis</name>
    <dbReference type="NCBI Taxonomy" id="2590886"/>
    <lineage>
        <taxon>Archaea</taxon>
        <taxon>Methanobacteriati</taxon>
        <taxon>Methanobacteriota</taxon>
        <taxon>Stenosarchaea group</taxon>
        <taxon>Methanomicrobia</taxon>
        <taxon>Methanomicrobiales</taxon>
        <taxon>Methanomicrobiaceae</taxon>
        <taxon>Methanoculleus</taxon>
    </lineage>
</organism>
<protein>
    <submittedName>
        <fullName evidence="7">Type II toxin-antitoxin system HicA family toxin</fullName>
    </submittedName>
</protein>
<keyword evidence="1" id="KW-1277">Toxin-antitoxin system</keyword>
<comment type="caution">
    <text evidence="7">The sequence shown here is derived from an EMBL/GenBank/DDBJ whole genome shotgun (WGS) entry which is preliminary data.</text>
</comment>
<evidence type="ECO:0000256" key="4">
    <source>
        <dbReference type="ARBA" id="ARBA00022801"/>
    </source>
</evidence>
<evidence type="ECO:0000256" key="2">
    <source>
        <dbReference type="ARBA" id="ARBA00022722"/>
    </source>
</evidence>
<evidence type="ECO:0000256" key="5">
    <source>
        <dbReference type="ARBA" id="ARBA00022884"/>
    </source>
</evidence>
<dbReference type="RefSeq" id="WP_261597701.1">
    <property type="nucleotide sequence ID" value="NZ_VHLL01000004.1"/>
</dbReference>
<dbReference type="Pfam" id="PF07927">
    <property type="entry name" value="HicA_toxin"/>
    <property type="match status" value="1"/>
</dbReference>
<keyword evidence="5" id="KW-0694">RNA-binding</keyword>
<dbReference type="EMBL" id="VHLL01000004">
    <property type="protein sequence ID" value="MCT8337595.1"/>
    <property type="molecule type" value="Genomic_DNA"/>
</dbReference>
<sequence>MKLPRTTGAKVVGALRKVGFEVVGSRGSHHYLYHAQRDVIVTVPVHSKKTLAPKTLQTIHFQAGITVDEFRALL</sequence>
<evidence type="ECO:0000256" key="6">
    <source>
        <dbReference type="ARBA" id="ARBA00023016"/>
    </source>
</evidence>
<proteinExistence type="predicted"/>
<keyword evidence="8" id="KW-1185">Reference proteome</keyword>
<dbReference type="Proteomes" id="UP001065682">
    <property type="component" value="Unassembled WGS sequence"/>
</dbReference>
<keyword evidence="3" id="KW-0255">Endonuclease</keyword>
<accession>A0A9E4ZK68</accession>
<keyword evidence="6" id="KW-0346">Stress response</keyword>
<dbReference type="Gene3D" id="3.30.920.30">
    <property type="entry name" value="Hypothetical protein"/>
    <property type="match status" value="1"/>
</dbReference>
<dbReference type="GO" id="GO:0003729">
    <property type="term" value="F:mRNA binding"/>
    <property type="evidence" value="ECO:0007669"/>
    <property type="project" value="InterPro"/>
</dbReference>
<gene>
    <name evidence="7" type="ORF">FKB36_08885</name>
</gene>
<evidence type="ECO:0000313" key="7">
    <source>
        <dbReference type="EMBL" id="MCT8337595.1"/>
    </source>
</evidence>
<name>A0A9E4ZK68_9EURY</name>
<evidence type="ECO:0000256" key="3">
    <source>
        <dbReference type="ARBA" id="ARBA00022759"/>
    </source>
</evidence>
<dbReference type="SUPFAM" id="SSF54786">
    <property type="entry name" value="YcfA/nrd intein domain"/>
    <property type="match status" value="1"/>
</dbReference>
<dbReference type="InterPro" id="IPR038570">
    <property type="entry name" value="HicA_sf"/>
</dbReference>
<keyword evidence="2" id="KW-0540">Nuclease</keyword>
<dbReference type="GO" id="GO:0016787">
    <property type="term" value="F:hydrolase activity"/>
    <property type="evidence" value="ECO:0007669"/>
    <property type="project" value="UniProtKB-KW"/>
</dbReference>